<dbReference type="STRING" id="1755647.AS156_07290"/>
<evidence type="ECO:0000256" key="4">
    <source>
        <dbReference type="ARBA" id="ARBA00023004"/>
    </source>
</evidence>
<comment type="pathway">
    <text evidence="9 10">Porphyrin-containing compound metabolism; protoheme biosynthesis; protoheme from protoporphyrin-IX: step 1/1.</text>
</comment>
<keyword evidence="12" id="KW-1185">Reference proteome</keyword>
<feature type="binding site" evidence="9">
    <location>
        <position position="215"/>
    </location>
    <ligand>
        <name>Fe(2+)</name>
        <dbReference type="ChEBI" id="CHEBI:29033"/>
    </ligand>
</feature>
<reference evidence="11 12" key="1">
    <citation type="submission" date="2019-06" db="EMBL/GenBank/DDBJ databases">
        <title>Genomic Encyclopedia of Type Strains, Phase IV (KMG-V): Genome sequencing to study the core and pangenomes of soil and plant-associated prokaryotes.</title>
        <authorList>
            <person name="Whitman W."/>
        </authorList>
    </citation>
    <scope>NUCLEOTIDE SEQUENCE [LARGE SCALE GENOMIC DNA]</scope>
    <source>
        <strain evidence="11 12">BR 10355</strain>
    </source>
</reference>
<dbReference type="PROSITE" id="PS00534">
    <property type="entry name" value="FERROCHELATASE"/>
    <property type="match status" value="1"/>
</dbReference>
<feature type="binding site" evidence="9">
    <location>
        <position position="296"/>
    </location>
    <ligand>
        <name>Fe(2+)</name>
        <dbReference type="ChEBI" id="CHEBI:29033"/>
    </ligand>
</feature>
<name>A0A560LXZ6_9BRAD</name>
<dbReference type="EC" id="4.98.1.1" evidence="9 10"/>
<dbReference type="HAMAP" id="MF_00323">
    <property type="entry name" value="Ferrochelatase"/>
    <property type="match status" value="1"/>
</dbReference>
<dbReference type="AlphaFoldDB" id="A0A560LXZ6"/>
<dbReference type="NCBIfam" id="TIGR00109">
    <property type="entry name" value="hemH"/>
    <property type="match status" value="1"/>
</dbReference>
<comment type="catalytic activity">
    <reaction evidence="8">
        <text>Fe-coproporphyrin III + 2 H(+) = coproporphyrin III + Fe(2+)</text>
        <dbReference type="Rhea" id="RHEA:49572"/>
        <dbReference type="ChEBI" id="CHEBI:15378"/>
        <dbReference type="ChEBI" id="CHEBI:29033"/>
        <dbReference type="ChEBI" id="CHEBI:68438"/>
        <dbReference type="ChEBI" id="CHEBI:131725"/>
        <dbReference type="EC" id="4.99.1.9"/>
    </reaction>
    <physiologicalReaction direction="right-to-left" evidence="8">
        <dbReference type="Rhea" id="RHEA:49574"/>
    </physiologicalReaction>
</comment>
<gene>
    <name evidence="9" type="primary">hemH</name>
    <name evidence="11" type="ORF">FBZ93_10596</name>
</gene>
<comment type="function">
    <text evidence="9 10">Catalyzes the ferrous insertion into protoporphyrin IX.</text>
</comment>
<evidence type="ECO:0000256" key="9">
    <source>
        <dbReference type="HAMAP-Rule" id="MF_00323"/>
    </source>
</evidence>
<dbReference type="RefSeq" id="WP_146986693.1">
    <property type="nucleotide sequence ID" value="NZ_VITY01000005.1"/>
</dbReference>
<dbReference type="GO" id="GO:0004325">
    <property type="term" value="F:ferrochelatase activity"/>
    <property type="evidence" value="ECO:0007669"/>
    <property type="project" value="UniProtKB-UniRule"/>
</dbReference>
<proteinExistence type="inferred from homology"/>
<keyword evidence="2 9" id="KW-0963">Cytoplasm</keyword>
<evidence type="ECO:0000313" key="12">
    <source>
        <dbReference type="Proteomes" id="UP000321304"/>
    </source>
</evidence>
<dbReference type="InterPro" id="IPR033644">
    <property type="entry name" value="Ferrochelatase_C"/>
</dbReference>
<comment type="catalytic activity">
    <reaction evidence="9 10">
        <text>heme b + 2 H(+) = protoporphyrin IX + Fe(2+)</text>
        <dbReference type="Rhea" id="RHEA:22584"/>
        <dbReference type="ChEBI" id="CHEBI:15378"/>
        <dbReference type="ChEBI" id="CHEBI:29033"/>
        <dbReference type="ChEBI" id="CHEBI:57306"/>
        <dbReference type="ChEBI" id="CHEBI:60344"/>
        <dbReference type="EC" id="4.98.1.1"/>
    </reaction>
</comment>
<dbReference type="CDD" id="cd00419">
    <property type="entry name" value="Ferrochelatase_C"/>
    <property type="match status" value="1"/>
</dbReference>
<dbReference type="OrthoDB" id="9809741at2"/>
<evidence type="ECO:0000256" key="7">
    <source>
        <dbReference type="ARBA" id="ARBA00023244"/>
    </source>
</evidence>
<evidence type="ECO:0000313" key="11">
    <source>
        <dbReference type="EMBL" id="TWC00303.1"/>
    </source>
</evidence>
<dbReference type="InterPro" id="IPR019772">
    <property type="entry name" value="Ferrochelatase_AS"/>
</dbReference>
<dbReference type="InterPro" id="IPR001015">
    <property type="entry name" value="Ferrochelatase"/>
</dbReference>
<keyword evidence="4 9" id="KW-0408">Iron</keyword>
<organism evidence="11 12">
    <name type="scientific">Bradyrhizobium macuxiense</name>
    <dbReference type="NCBI Taxonomy" id="1755647"/>
    <lineage>
        <taxon>Bacteria</taxon>
        <taxon>Pseudomonadati</taxon>
        <taxon>Pseudomonadota</taxon>
        <taxon>Alphaproteobacteria</taxon>
        <taxon>Hyphomicrobiales</taxon>
        <taxon>Nitrobacteraceae</taxon>
        <taxon>Bradyrhizobium</taxon>
    </lineage>
</organism>
<dbReference type="Proteomes" id="UP000321304">
    <property type="component" value="Unassembled WGS sequence"/>
</dbReference>
<keyword evidence="5 9" id="KW-0350">Heme biosynthesis</keyword>
<evidence type="ECO:0000256" key="1">
    <source>
        <dbReference type="ARBA" id="ARBA00007718"/>
    </source>
</evidence>
<dbReference type="GO" id="GO:0006783">
    <property type="term" value="P:heme biosynthetic process"/>
    <property type="evidence" value="ECO:0007669"/>
    <property type="project" value="UniProtKB-UniRule"/>
</dbReference>
<evidence type="ECO:0000256" key="8">
    <source>
        <dbReference type="ARBA" id="ARBA00024536"/>
    </source>
</evidence>
<dbReference type="EMBL" id="VITY01000005">
    <property type="protein sequence ID" value="TWC00303.1"/>
    <property type="molecule type" value="Genomic_DNA"/>
</dbReference>
<comment type="subcellular location">
    <subcellularLocation>
        <location evidence="9 10">Cytoplasm</location>
    </subcellularLocation>
</comment>
<dbReference type="GO" id="GO:0046872">
    <property type="term" value="F:metal ion binding"/>
    <property type="evidence" value="ECO:0007669"/>
    <property type="project" value="UniProtKB-KW"/>
</dbReference>
<evidence type="ECO:0000256" key="2">
    <source>
        <dbReference type="ARBA" id="ARBA00022490"/>
    </source>
</evidence>
<keyword evidence="7 9" id="KW-0627">Porphyrin biosynthesis</keyword>
<dbReference type="UniPathway" id="UPA00252">
    <property type="reaction ID" value="UER00325"/>
</dbReference>
<dbReference type="InterPro" id="IPR033659">
    <property type="entry name" value="Ferrochelatase_N"/>
</dbReference>
<dbReference type="CDD" id="cd03411">
    <property type="entry name" value="Ferrochelatase_N"/>
    <property type="match status" value="1"/>
</dbReference>
<evidence type="ECO:0000256" key="6">
    <source>
        <dbReference type="ARBA" id="ARBA00023239"/>
    </source>
</evidence>
<evidence type="ECO:0000256" key="5">
    <source>
        <dbReference type="ARBA" id="ARBA00023133"/>
    </source>
</evidence>
<comment type="similarity">
    <text evidence="1 9 10">Belongs to the ferrochelatase family.</text>
</comment>
<comment type="caution">
    <text evidence="11">The sequence shown here is derived from an EMBL/GenBank/DDBJ whole genome shotgun (WGS) entry which is preliminary data.</text>
</comment>
<evidence type="ECO:0000256" key="3">
    <source>
        <dbReference type="ARBA" id="ARBA00022723"/>
    </source>
</evidence>
<keyword evidence="6 9" id="KW-0456">Lyase</keyword>
<dbReference type="SUPFAM" id="SSF53800">
    <property type="entry name" value="Chelatase"/>
    <property type="match status" value="1"/>
</dbReference>
<dbReference type="PANTHER" id="PTHR11108">
    <property type="entry name" value="FERROCHELATASE"/>
    <property type="match status" value="1"/>
</dbReference>
<dbReference type="Pfam" id="PF00762">
    <property type="entry name" value="Ferrochelatase"/>
    <property type="match status" value="1"/>
</dbReference>
<sequence length="345" mass="38297">MSTVIPFESAKPAAAPKPERVGVLLVNLGTPDTADAAGVRVYLKEFLSDPRVIEDQGLVWKLILNGIILRVRPARKARDYLKIWNTERNESPLKTITRSQADKLAEAIADHDHVVVDWAMRYGNPSIKQRIEALAAQGCGRLLLVPLYPQYSAATSATVCDEAFRVLAGMRAQPILRVTPPYYDDPDYIEALAVSINAHLATLPFQPEVILASFHGMPKEYVDKGDPYQAQCIATTNALRKRLGLDASRLLLTFQSRFGKAEWLQPYTDKTVEKLAKDGVRRMAVVTPGFSADCLETLEEIAQENAEIFRHNGGEQFAAIPCLNDSDGGMDVIRQLVLRELQGWI</sequence>
<accession>A0A560LXZ6</accession>
<protein>
    <recommendedName>
        <fullName evidence="9 10">Ferrochelatase</fullName>
        <ecNumber evidence="9 10">4.98.1.1</ecNumber>
    </recommendedName>
    <alternativeName>
        <fullName evidence="9">Heme synthase</fullName>
    </alternativeName>
    <alternativeName>
        <fullName evidence="9">Protoheme ferro-lyase</fullName>
    </alternativeName>
</protein>
<keyword evidence="3 9" id="KW-0479">Metal-binding</keyword>
<dbReference type="PANTHER" id="PTHR11108:SF1">
    <property type="entry name" value="FERROCHELATASE, MITOCHONDRIAL"/>
    <property type="match status" value="1"/>
</dbReference>
<dbReference type="GO" id="GO:0005737">
    <property type="term" value="C:cytoplasm"/>
    <property type="evidence" value="ECO:0007669"/>
    <property type="project" value="UniProtKB-SubCell"/>
</dbReference>
<evidence type="ECO:0000256" key="10">
    <source>
        <dbReference type="RuleBase" id="RU000607"/>
    </source>
</evidence>
<dbReference type="FunFam" id="3.40.50.1400:FF:000002">
    <property type="entry name" value="Ferrochelatase"/>
    <property type="match status" value="1"/>
</dbReference>
<dbReference type="Gene3D" id="3.40.50.1400">
    <property type="match status" value="2"/>
</dbReference>